<dbReference type="InterPro" id="IPR045864">
    <property type="entry name" value="aa-tRNA-synth_II/BPL/LPL"/>
</dbReference>
<accession>A0A7I7K0A7</accession>
<keyword evidence="9 14" id="KW-0067">ATP-binding</keyword>
<organism evidence="15 16">
    <name type="scientific">Mycolicibacterium duvalii</name>
    <dbReference type="NCBI Taxonomy" id="39688"/>
    <lineage>
        <taxon>Bacteria</taxon>
        <taxon>Bacillati</taxon>
        <taxon>Actinomycetota</taxon>
        <taxon>Actinomycetes</taxon>
        <taxon>Mycobacteriales</taxon>
        <taxon>Mycobacteriaceae</taxon>
        <taxon>Mycolicibacterium</taxon>
    </lineage>
</organism>
<dbReference type="OrthoDB" id="9802304at2"/>
<evidence type="ECO:0000256" key="3">
    <source>
        <dbReference type="ARBA" id="ARBA00022490"/>
    </source>
</evidence>
<dbReference type="InterPro" id="IPR002320">
    <property type="entry name" value="Thr-tRNA-ligase_IIa"/>
</dbReference>
<keyword evidence="16" id="KW-1185">Reference proteome</keyword>
<evidence type="ECO:0000256" key="5">
    <source>
        <dbReference type="ARBA" id="ARBA00022598"/>
    </source>
</evidence>
<comment type="similarity">
    <text evidence="2 14">Belongs to the class-II aminoacyl-tRNA synthetase family.</text>
</comment>
<keyword evidence="6 14" id="KW-0479">Metal-binding</keyword>
<dbReference type="InterPro" id="IPR002314">
    <property type="entry name" value="aa-tRNA-synt_IIb"/>
</dbReference>
<dbReference type="KEGG" id="mdu:MDUV_17810"/>
<dbReference type="FunFam" id="3.40.50.800:FF:000001">
    <property type="entry name" value="Threonine--tRNA ligase"/>
    <property type="match status" value="1"/>
</dbReference>
<evidence type="ECO:0000256" key="1">
    <source>
        <dbReference type="ARBA" id="ARBA00004496"/>
    </source>
</evidence>
<dbReference type="SUPFAM" id="SSF55681">
    <property type="entry name" value="Class II aaRS and biotin synthetases"/>
    <property type="match status" value="1"/>
</dbReference>
<dbReference type="GO" id="GO:0005524">
    <property type="term" value="F:ATP binding"/>
    <property type="evidence" value="ECO:0007669"/>
    <property type="project" value="UniProtKB-UniRule"/>
</dbReference>
<dbReference type="CDD" id="cd00860">
    <property type="entry name" value="ThrRS_anticodon"/>
    <property type="match status" value="1"/>
</dbReference>
<dbReference type="InterPro" id="IPR033728">
    <property type="entry name" value="ThrRS_core"/>
</dbReference>
<dbReference type="FunFam" id="3.30.54.20:FF:000003">
    <property type="entry name" value="Threonine--tRNA ligase"/>
    <property type="match status" value="1"/>
</dbReference>
<keyword evidence="10 14" id="KW-0694">RNA-binding</keyword>
<keyword evidence="7 14" id="KW-0547">Nucleotide-binding</keyword>
<evidence type="ECO:0000256" key="14">
    <source>
        <dbReference type="HAMAP-Rule" id="MF_00184"/>
    </source>
</evidence>
<dbReference type="PANTHER" id="PTHR11451:SF44">
    <property type="entry name" value="THREONINE--TRNA LIGASE, CHLOROPLASTIC_MITOCHONDRIAL 2"/>
    <property type="match status" value="1"/>
</dbReference>
<keyword evidence="8 14" id="KW-0862">Zinc</keyword>
<feature type="binding site" evidence="14">
    <location>
        <position position="417"/>
    </location>
    <ligand>
        <name>Zn(2+)</name>
        <dbReference type="ChEBI" id="CHEBI:29105"/>
        <note>catalytic</note>
    </ligand>
</feature>
<reference evidence="15 16" key="1">
    <citation type="journal article" date="2019" name="Emerg. Microbes Infect.">
        <title>Comprehensive subspecies identification of 175 nontuberculous mycobacteria species based on 7547 genomic profiles.</title>
        <authorList>
            <person name="Matsumoto Y."/>
            <person name="Kinjo T."/>
            <person name="Motooka D."/>
            <person name="Nabeya D."/>
            <person name="Jung N."/>
            <person name="Uechi K."/>
            <person name="Horii T."/>
            <person name="Iida T."/>
            <person name="Fujita J."/>
            <person name="Nakamura S."/>
        </authorList>
    </citation>
    <scope>NUCLEOTIDE SEQUENCE [LARGE SCALE GENOMIC DNA]</scope>
    <source>
        <strain evidence="15 16">JCM 6396</strain>
    </source>
</reference>
<comment type="catalytic activity">
    <reaction evidence="13 14">
        <text>tRNA(Thr) + L-threonine + ATP = L-threonyl-tRNA(Thr) + AMP + diphosphate + H(+)</text>
        <dbReference type="Rhea" id="RHEA:24624"/>
        <dbReference type="Rhea" id="RHEA-COMP:9670"/>
        <dbReference type="Rhea" id="RHEA-COMP:9704"/>
        <dbReference type="ChEBI" id="CHEBI:15378"/>
        <dbReference type="ChEBI" id="CHEBI:30616"/>
        <dbReference type="ChEBI" id="CHEBI:33019"/>
        <dbReference type="ChEBI" id="CHEBI:57926"/>
        <dbReference type="ChEBI" id="CHEBI:78442"/>
        <dbReference type="ChEBI" id="CHEBI:78534"/>
        <dbReference type="ChEBI" id="CHEBI:456215"/>
        <dbReference type="EC" id="6.1.1.3"/>
    </reaction>
</comment>
<dbReference type="GO" id="GO:0004829">
    <property type="term" value="F:threonine-tRNA ligase activity"/>
    <property type="evidence" value="ECO:0007669"/>
    <property type="project" value="UniProtKB-UniRule"/>
</dbReference>
<evidence type="ECO:0000256" key="13">
    <source>
        <dbReference type="ARBA" id="ARBA00049515"/>
    </source>
</evidence>
<dbReference type="RefSeq" id="WP_098004381.1">
    <property type="nucleotide sequence ID" value="NZ_AP022563.1"/>
</dbReference>
<dbReference type="Gene3D" id="3.30.54.20">
    <property type="match status" value="1"/>
</dbReference>
<dbReference type="SUPFAM" id="SSF55186">
    <property type="entry name" value="ThrRS/AlaRS common domain"/>
    <property type="match status" value="1"/>
</dbReference>
<dbReference type="Proteomes" id="UP000467006">
    <property type="component" value="Chromosome"/>
</dbReference>
<comment type="cofactor">
    <cofactor evidence="14">
        <name>Zn(2+)</name>
        <dbReference type="ChEBI" id="CHEBI:29105"/>
    </cofactor>
    <text evidence="14">Binds 1 zinc ion per subunit.</text>
</comment>
<dbReference type="InterPro" id="IPR018163">
    <property type="entry name" value="Thr/Ala-tRNA-synth_IIc_edit"/>
</dbReference>
<dbReference type="FunFam" id="3.30.980.10:FF:000005">
    <property type="entry name" value="Threonyl-tRNA synthetase, mitochondrial"/>
    <property type="match status" value="1"/>
</dbReference>
<dbReference type="PRINTS" id="PR01047">
    <property type="entry name" value="TRNASYNTHTHR"/>
</dbReference>
<dbReference type="FunFam" id="3.30.930.10:FF:000019">
    <property type="entry name" value="Threonine--tRNA ligase"/>
    <property type="match status" value="1"/>
</dbReference>
<sequence length="686" mass="77157">MSAPVRPAPAAPIRVAAGTTAAQAVRDAGLPSRGAPDAVVVVRDAEGRLRDLSWVPDSDVEVTPVAANTDDGRSVIRHSAAHVLAQAVQELFPEAKLGIGPPITDGFYYDFDVAEPFTPEDLQALEKRMRKIVKDGQLFERRVYPSKEAARQELAHEPYKLELVDDKSGDPEVMEVGGDELTAYDNLNPRTRERVWGDLCRGPHIPTTRYIPAFTLTRSSAAYWRGDQNNASLQRIYGTAWESQEALDHHLELIEEAQRRDHRKLGVELDLFSFPDELGSGLPVFHPKGGVVRRELEDYSRRKHLEAGYEFVNTPHITKEQLYVTSGHLEWYADGMFPPMHIDAELNDDGTVRKPGQNYYLKPMNCPMHHLIYRSRGRSYRELPLRLFEFGSVYRYEKSGVVHGLTRVRGMTQDDAHIYTTREQMRDELASLLRFVLDLLADYGLDDYYLELSTKDPDKYVGSDEIWDEATATLREVAEASGLDLVPDPGGAAFYGPKISVQVKDALGRSWQMSTIQLDFNMPDRFELEYTAADGTRQRPVLIHRALFGSIERFFGVLTEHYAGAFPAWLAPVQVVAIPVADGHIDYLHGLAEQLRASGVRVEVDTSDDRMAKKIVNHTNQKVPFMLLAGDRDVEAGAVSFRFGDRTQINGVERDRAVDAIVEWIRRRENAFPTADLVQIDDADEG</sequence>
<dbReference type="Pfam" id="PF00587">
    <property type="entry name" value="tRNA-synt_2b"/>
    <property type="match status" value="1"/>
</dbReference>
<evidence type="ECO:0000256" key="4">
    <source>
        <dbReference type="ARBA" id="ARBA00022555"/>
    </source>
</evidence>
<dbReference type="AlphaFoldDB" id="A0A7I7K0A7"/>
<dbReference type="Gene3D" id="3.40.50.800">
    <property type="entry name" value="Anticodon-binding domain"/>
    <property type="match status" value="1"/>
</dbReference>
<keyword evidence="3 14" id="KW-0963">Cytoplasm</keyword>
<keyword evidence="4 14" id="KW-0820">tRNA-binding</keyword>
<dbReference type="Pfam" id="PF03129">
    <property type="entry name" value="HGTP_anticodon"/>
    <property type="match status" value="1"/>
</dbReference>
<dbReference type="Pfam" id="PF07973">
    <property type="entry name" value="tRNA_SAD"/>
    <property type="match status" value="1"/>
</dbReference>
<evidence type="ECO:0000256" key="8">
    <source>
        <dbReference type="ARBA" id="ARBA00022833"/>
    </source>
</evidence>
<evidence type="ECO:0000313" key="15">
    <source>
        <dbReference type="EMBL" id="BBX16921.1"/>
    </source>
</evidence>
<comment type="subunit">
    <text evidence="14">Homodimer.</text>
</comment>
<dbReference type="CDD" id="cd00771">
    <property type="entry name" value="ThrRS_core"/>
    <property type="match status" value="1"/>
</dbReference>
<dbReference type="GO" id="GO:0046872">
    <property type="term" value="F:metal ion binding"/>
    <property type="evidence" value="ECO:0007669"/>
    <property type="project" value="UniProtKB-KW"/>
</dbReference>
<dbReference type="InterPro" id="IPR006195">
    <property type="entry name" value="aa-tRNA-synth_II"/>
</dbReference>
<dbReference type="GO" id="GO:0005737">
    <property type="term" value="C:cytoplasm"/>
    <property type="evidence" value="ECO:0007669"/>
    <property type="project" value="UniProtKB-SubCell"/>
</dbReference>
<dbReference type="PANTHER" id="PTHR11451">
    <property type="entry name" value="THREONINE-TRNA LIGASE"/>
    <property type="match status" value="1"/>
</dbReference>
<proteinExistence type="inferred from homology"/>
<dbReference type="InterPro" id="IPR036621">
    <property type="entry name" value="Anticodon-bd_dom_sf"/>
</dbReference>
<evidence type="ECO:0000256" key="2">
    <source>
        <dbReference type="ARBA" id="ARBA00008226"/>
    </source>
</evidence>
<dbReference type="SUPFAM" id="SSF52954">
    <property type="entry name" value="Class II aaRS ABD-related"/>
    <property type="match status" value="1"/>
</dbReference>
<evidence type="ECO:0000256" key="10">
    <source>
        <dbReference type="ARBA" id="ARBA00022884"/>
    </source>
</evidence>
<keyword evidence="5 14" id="KW-0436">Ligase</keyword>
<dbReference type="Gene3D" id="3.30.980.10">
    <property type="entry name" value="Threonyl-trna Synthetase, Chain A, domain 2"/>
    <property type="match status" value="1"/>
</dbReference>
<dbReference type="Gene3D" id="3.30.930.10">
    <property type="entry name" value="Bira Bifunctional Protein, Domain 2"/>
    <property type="match status" value="1"/>
</dbReference>
<name>A0A7I7K0A7_9MYCO</name>
<dbReference type="PROSITE" id="PS50862">
    <property type="entry name" value="AA_TRNA_LIGASE_II"/>
    <property type="match status" value="1"/>
</dbReference>
<evidence type="ECO:0000256" key="9">
    <source>
        <dbReference type="ARBA" id="ARBA00022840"/>
    </source>
</evidence>
<dbReference type="HAMAP" id="MF_00184">
    <property type="entry name" value="Thr_tRNA_synth"/>
    <property type="match status" value="1"/>
</dbReference>
<keyword evidence="12 14" id="KW-0030">Aminoacyl-tRNA synthetase</keyword>
<dbReference type="EC" id="6.1.1.3" evidence="14"/>
<evidence type="ECO:0000256" key="11">
    <source>
        <dbReference type="ARBA" id="ARBA00022917"/>
    </source>
</evidence>
<evidence type="ECO:0000313" key="16">
    <source>
        <dbReference type="Proteomes" id="UP000467006"/>
    </source>
</evidence>
<feature type="binding site" evidence="14">
    <location>
        <position position="544"/>
    </location>
    <ligand>
        <name>Zn(2+)</name>
        <dbReference type="ChEBI" id="CHEBI:29105"/>
        <note>catalytic</note>
    </ligand>
</feature>
<evidence type="ECO:0000256" key="6">
    <source>
        <dbReference type="ARBA" id="ARBA00022723"/>
    </source>
</evidence>
<dbReference type="InterPro" id="IPR004095">
    <property type="entry name" value="TGS"/>
</dbReference>
<dbReference type="InterPro" id="IPR047246">
    <property type="entry name" value="ThrRS_anticodon"/>
</dbReference>
<comment type="subcellular location">
    <subcellularLocation>
        <location evidence="1 14">Cytoplasm</location>
    </subcellularLocation>
</comment>
<dbReference type="InterPro" id="IPR012947">
    <property type="entry name" value="tRNA_SAD"/>
</dbReference>
<protein>
    <recommendedName>
        <fullName evidence="14">Threonine--tRNA ligase</fullName>
        <ecNumber evidence="14">6.1.1.3</ecNumber>
    </recommendedName>
    <alternativeName>
        <fullName evidence="14">Threonyl-tRNA synthetase</fullName>
        <shortName evidence="14">ThrRS</shortName>
    </alternativeName>
</protein>
<keyword evidence="11 14" id="KW-0648">Protein biosynthesis</keyword>
<dbReference type="GO" id="GO:0000049">
    <property type="term" value="F:tRNA binding"/>
    <property type="evidence" value="ECO:0007669"/>
    <property type="project" value="UniProtKB-KW"/>
</dbReference>
<dbReference type="NCBIfam" id="TIGR00418">
    <property type="entry name" value="thrS"/>
    <property type="match status" value="1"/>
</dbReference>
<evidence type="ECO:0000256" key="7">
    <source>
        <dbReference type="ARBA" id="ARBA00022741"/>
    </source>
</evidence>
<dbReference type="PROSITE" id="PS51880">
    <property type="entry name" value="TGS"/>
    <property type="match status" value="1"/>
</dbReference>
<gene>
    <name evidence="14 15" type="primary">thrS</name>
    <name evidence="15" type="ORF">MDUV_17810</name>
</gene>
<dbReference type="InterPro" id="IPR004154">
    <property type="entry name" value="Anticodon-bd"/>
</dbReference>
<dbReference type="GO" id="GO:0006435">
    <property type="term" value="P:threonyl-tRNA aminoacylation"/>
    <property type="evidence" value="ECO:0007669"/>
    <property type="project" value="UniProtKB-UniRule"/>
</dbReference>
<comment type="caution">
    <text evidence="14">Lacks conserved residue(s) required for the propagation of feature annotation.</text>
</comment>
<feature type="binding site" evidence="14">
    <location>
        <position position="366"/>
    </location>
    <ligand>
        <name>Zn(2+)</name>
        <dbReference type="ChEBI" id="CHEBI:29105"/>
        <note>catalytic</note>
    </ligand>
</feature>
<dbReference type="EMBL" id="AP022563">
    <property type="protein sequence ID" value="BBX16921.1"/>
    <property type="molecule type" value="Genomic_DNA"/>
</dbReference>
<dbReference type="SMART" id="SM00863">
    <property type="entry name" value="tRNA_SAD"/>
    <property type="match status" value="1"/>
</dbReference>
<evidence type="ECO:0000256" key="12">
    <source>
        <dbReference type="ARBA" id="ARBA00023146"/>
    </source>
</evidence>